<evidence type="ECO:0000259" key="2">
    <source>
        <dbReference type="PROSITE" id="PS50090"/>
    </source>
</evidence>
<accession>A0A9Q4B045</accession>
<keyword evidence="1" id="KW-0175">Coiled coil</keyword>
<reference evidence="4" key="1">
    <citation type="submission" date="2020-06" db="EMBL/GenBank/DDBJ databases">
        <title>Insight into the genomes of haloalkaliphilic bacilli from Kenyan soda lakes.</title>
        <authorList>
            <person name="Mwirichia R."/>
            <person name="Villamizar G.C."/>
            <person name="Poehlein A."/>
            <person name="Mugweru J."/>
            <person name="Kipnyargis A."/>
            <person name="Kiplimo D."/>
            <person name="Orwa P."/>
            <person name="Daniel R."/>
        </authorList>
    </citation>
    <scope>NUCLEOTIDE SEQUENCE</scope>
    <source>
        <strain evidence="4">B1096_S55</strain>
    </source>
</reference>
<evidence type="ECO:0000313" key="4">
    <source>
        <dbReference type="EMBL" id="MCR6095931.1"/>
    </source>
</evidence>
<evidence type="ECO:0000256" key="1">
    <source>
        <dbReference type="SAM" id="Coils"/>
    </source>
</evidence>
<evidence type="ECO:0000313" key="5">
    <source>
        <dbReference type="Proteomes" id="UP001057753"/>
    </source>
</evidence>
<dbReference type="InterPro" id="IPR001005">
    <property type="entry name" value="SANT/Myb"/>
</dbReference>
<dbReference type="Proteomes" id="UP001057753">
    <property type="component" value="Unassembled WGS sequence"/>
</dbReference>
<comment type="caution">
    <text evidence="4">The sequence shown here is derived from an EMBL/GenBank/DDBJ whole genome shotgun (WGS) entry which is preliminary data.</text>
</comment>
<dbReference type="PROSITE" id="PS51294">
    <property type="entry name" value="HTH_MYB"/>
    <property type="match status" value="1"/>
</dbReference>
<dbReference type="EMBL" id="JABXYM010000001">
    <property type="protein sequence ID" value="MCR6095931.1"/>
    <property type="molecule type" value="Genomic_DNA"/>
</dbReference>
<dbReference type="AlphaFoldDB" id="A0A9Q4B045"/>
<gene>
    <name evidence="4" type="ORF">HXA33_05180</name>
</gene>
<dbReference type="InterPro" id="IPR014243">
    <property type="entry name" value="RsfA-like"/>
</dbReference>
<dbReference type="PROSITE" id="PS50090">
    <property type="entry name" value="MYB_LIKE"/>
    <property type="match status" value="1"/>
</dbReference>
<dbReference type="InterPro" id="IPR017930">
    <property type="entry name" value="Myb_dom"/>
</dbReference>
<dbReference type="PANTHER" id="PTHR41302">
    <property type="entry name" value="PRESPORE-SPECIFIC TRANSCRIPTIONAL REGULATOR RSFA-RELATED"/>
    <property type="match status" value="1"/>
</dbReference>
<feature type="coiled-coil region" evidence="1">
    <location>
        <begin position="135"/>
        <end position="162"/>
    </location>
</feature>
<dbReference type="RefSeq" id="WP_257820674.1">
    <property type="nucleotide sequence ID" value="NZ_JABXYM010000001.1"/>
</dbReference>
<feature type="domain" description="HTH myb-type" evidence="3">
    <location>
        <begin position="1"/>
        <end position="59"/>
    </location>
</feature>
<dbReference type="NCBIfam" id="TIGR02894">
    <property type="entry name" value="DNA_bind_RsfA"/>
    <property type="match status" value="1"/>
</dbReference>
<evidence type="ECO:0000259" key="3">
    <source>
        <dbReference type="PROSITE" id="PS51294"/>
    </source>
</evidence>
<protein>
    <submittedName>
        <fullName evidence="4">RsfA family transcriptional regulator</fullName>
    </submittedName>
</protein>
<name>A0A9Q4B045_SALAG</name>
<dbReference type="PANTHER" id="PTHR41302:SF2">
    <property type="entry name" value="PRESPORE SPECIFIC TRANSCRIPTIONAL ACTIVATOR RSFA"/>
    <property type="match status" value="1"/>
</dbReference>
<proteinExistence type="predicted"/>
<sequence>MIRQDAWNHDEDLLLAETVLRHIREGGTQLAAFDEVAEKLSRTPAACGFRWNSTVRKQYDSAIQLAKKARKEAKLHHVLNRNTSHFVKDEEVITSQEKKRSLTGKEVTSRYDELITFLKEEREKVNQQGMDDDTLTDLREENAQLKKQLAEMRAEYLEIKEDYQLMIHAVQRAAKKENRSPAL</sequence>
<dbReference type="Pfam" id="PF13921">
    <property type="entry name" value="Myb_DNA-bind_6"/>
    <property type="match status" value="1"/>
</dbReference>
<feature type="domain" description="Myb-like" evidence="2">
    <location>
        <begin position="1"/>
        <end position="55"/>
    </location>
</feature>
<organism evidence="4 5">
    <name type="scientific">Salipaludibacillus agaradhaerens</name>
    <name type="common">Bacillus agaradhaerens</name>
    <dbReference type="NCBI Taxonomy" id="76935"/>
    <lineage>
        <taxon>Bacteria</taxon>
        <taxon>Bacillati</taxon>
        <taxon>Bacillota</taxon>
        <taxon>Bacilli</taxon>
        <taxon>Bacillales</taxon>
        <taxon>Bacillaceae</taxon>
    </lineage>
</organism>
<keyword evidence="5" id="KW-1185">Reference proteome</keyword>